<name>G8BPG9_TETPH</name>
<protein>
    <recommendedName>
        <fullName evidence="7">Vacuolar protein 14 C-terminal Fig4-binding domain-containing protein</fullName>
    </recommendedName>
</protein>
<feature type="region of interest" description="Disordered" evidence="6">
    <location>
        <begin position="311"/>
        <end position="333"/>
    </location>
</feature>
<keyword evidence="4" id="KW-0472">Membrane</keyword>
<evidence type="ECO:0000256" key="6">
    <source>
        <dbReference type="SAM" id="MobiDB-lite"/>
    </source>
</evidence>
<dbReference type="InterPro" id="IPR011989">
    <property type="entry name" value="ARM-like"/>
</dbReference>
<evidence type="ECO:0000313" key="8">
    <source>
        <dbReference type="EMBL" id="CCE61900.1"/>
    </source>
</evidence>
<dbReference type="FunFam" id="1.25.10.10:FF:000739">
    <property type="entry name" value="VAC14p Enzyme regulator"/>
    <property type="match status" value="1"/>
</dbReference>
<dbReference type="Pfam" id="PF11916">
    <property type="entry name" value="Vac14_Fig4_bd"/>
    <property type="match status" value="1"/>
</dbReference>
<comment type="similarity">
    <text evidence="2">Belongs to the VAC14 family.</text>
</comment>
<dbReference type="GO" id="GO:0042327">
    <property type="term" value="P:positive regulation of phosphorylation"/>
    <property type="evidence" value="ECO:0007669"/>
    <property type="project" value="EnsemblFungi"/>
</dbReference>
<dbReference type="eggNOG" id="KOG0212">
    <property type="taxonomic scope" value="Eukaryota"/>
</dbReference>
<feature type="compositionally biased region" description="Low complexity" evidence="6">
    <location>
        <begin position="925"/>
        <end position="942"/>
    </location>
</feature>
<evidence type="ECO:0000313" key="9">
    <source>
        <dbReference type="Proteomes" id="UP000005666"/>
    </source>
</evidence>
<dbReference type="InterPro" id="IPR016024">
    <property type="entry name" value="ARM-type_fold"/>
</dbReference>
<dbReference type="InterPro" id="IPR021133">
    <property type="entry name" value="HEAT_type_2"/>
</dbReference>
<evidence type="ECO:0000256" key="3">
    <source>
        <dbReference type="ARBA" id="ARBA00022737"/>
    </source>
</evidence>
<evidence type="ECO:0000256" key="1">
    <source>
        <dbReference type="ARBA" id="ARBA00004308"/>
    </source>
</evidence>
<comment type="subcellular location">
    <subcellularLocation>
        <location evidence="1">Endomembrane system</location>
    </subcellularLocation>
</comment>
<dbReference type="GO" id="GO:0006661">
    <property type="term" value="P:phosphatidylinositol biosynthetic process"/>
    <property type="evidence" value="ECO:0007669"/>
    <property type="project" value="EnsemblFungi"/>
</dbReference>
<dbReference type="AlphaFoldDB" id="G8BPG9"/>
<dbReference type="InterPro" id="IPR026825">
    <property type="entry name" value="Vac14"/>
</dbReference>
<feature type="domain" description="Vacuolar protein 14 C-terminal Fig4-binding" evidence="7">
    <location>
        <begin position="645"/>
        <end position="819"/>
    </location>
</feature>
<dbReference type="SUPFAM" id="SSF48371">
    <property type="entry name" value="ARM repeat"/>
    <property type="match status" value="1"/>
</dbReference>
<evidence type="ECO:0000256" key="2">
    <source>
        <dbReference type="ARBA" id="ARBA00010225"/>
    </source>
</evidence>
<dbReference type="KEGG" id="tpf:TPHA_0B02280"/>
<dbReference type="GO" id="GO:0042802">
    <property type="term" value="F:identical protein binding"/>
    <property type="evidence" value="ECO:0007669"/>
    <property type="project" value="EnsemblFungi"/>
</dbReference>
<organism evidence="8 9">
    <name type="scientific">Tetrapisispora phaffii (strain ATCC 24235 / CBS 4417 / NBRC 1672 / NRRL Y-8282 / UCD 70-5)</name>
    <name type="common">Yeast</name>
    <name type="synonym">Fabospora phaffii</name>
    <dbReference type="NCBI Taxonomy" id="1071381"/>
    <lineage>
        <taxon>Eukaryota</taxon>
        <taxon>Fungi</taxon>
        <taxon>Dikarya</taxon>
        <taxon>Ascomycota</taxon>
        <taxon>Saccharomycotina</taxon>
        <taxon>Saccharomycetes</taxon>
        <taxon>Saccharomycetales</taxon>
        <taxon>Saccharomycetaceae</taxon>
        <taxon>Tetrapisispora</taxon>
    </lineage>
</organism>
<reference evidence="8 9" key="1">
    <citation type="journal article" date="2011" name="Proc. Natl. Acad. Sci. U.S.A.">
        <title>Evolutionary erosion of yeast sex chromosomes by mating-type switching accidents.</title>
        <authorList>
            <person name="Gordon J.L."/>
            <person name="Armisen D."/>
            <person name="Proux-Wera E."/>
            <person name="Oheigeartaigh S.S."/>
            <person name="Byrne K.P."/>
            <person name="Wolfe K.H."/>
        </authorList>
    </citation>
    <scope>NUCLEOTIDE SEQUENCE [LARGE SCALE GENOMIC DNA]</scope>
    <source>
        <strain evidence="9">ATCC 24235 / CBS 4417 / NBRC 1672 / NRRL Y-8282 / UCD 70-5</strain>
    </source>
</reference>
<accession>G8BPG9</accession>
<dbReference type="InterPro" id="IPR021841">
    <property type="entry name" value="VAC14_Fig4p-bd"/>
</dbReference>
<keyword evidence="9" id="KW-1185">Reference proteome</keyword>
<dbReference type="Proteomes" id="UP000005666">
    <property type="component" value="Chromosome 2"/>
</dbReference>
<sequence>MEKSIVKGLSDKLYEKRKATALELQKQVSQYVNDNNYSQIDDIINELCRDYAYALHQPMARTAGLMGLAAVSIALGTNNVTRYLSHILPPVLACFSDQNDQVRFYACESLYNIAKIAKGEMLVYFNEIFDVLCKISADNENSVRGASELLDRLIKDIVAERASSYISVVNNDPQDLPPATKLDIVTGNVYQERYEQGSVDANISTGDTVNQNNKIVAFSLPKFIPLLSERIYAINPDTRTFLVDWIKVLLNNPDLELITYLPAFLGGLFSFLDDSHEDVKVVTHELLNQLLSEVVRISKIQKNIKQEEKILSMSERQAKPDNSSENNKISKSNTVTSKKIDGSLIAEKKKSLLDAFGQLSVNKQSSSSILNNYSSNITTNSLDSNTIDNSKSQQLPGDVSNISISTGISNDTINNNNHNNDDMNKDNIELLKANEQIPYYSQSKKPRFGEEYIPGQDIHIDFSNIIEILINNLSSSEYEVRLVSLHWIDYLLNLAAREFIPYLSKILSLLLKLLGDSDNNTSESANLVNSKFIALFNDEHFMKDSSLIAYSSLMNSLTLQFFDSKVDTKIACLDWLLLIYKKSPDKILEQNENMIMILLKSLSDNDTRLTEKSLGILNTLCIDPKDIYLKRFLHDLLDLLRKDSKLFKTRANYIIRQICTRLSSERIYKAISSILDTDDDIVFSRMMIQILSANLVTSQEAADLRKKLRYGEDTYFFNILFKLWCHNPVSVLCLCFVAENYELAYNVLQCYVNYDLGMSDLVQLDMLVQLLESPVFTRLRLQLLEQQKFPYLYKCLYGILMILPQSKAFDILNRRLSSITNWVSQSSFNNTVYGSSRNGSHSTIGTDSSQRSVSKNKYYNQELLDHFNKVLENERPSLKLDNTYDVNNETINEHDLNIGRVPSQTVIVKNAEKNIEYDQLNYNSSYNEDNDNYNNNSQTSESTENDIPSVIQKPTI</sequence>
<dbReference type="EMBL" id="HE612857">
    <property type="protein sequence ID" value="CCE61900.1"/>
    <property type="molecule type" value="Genomic_DNA"/>
</dbReference>
<dbReference type="RefSeq" id="XP_003684334.1">
    <property type="nucleotide sequence ID" value="XM_003684286.1"/>
</dbReference>
<dbReference type="Pfam" id="PF12755">
    <property type="entry name" value="Vac14_Fab1_bd"/>
    <property type="match status" value="1"/>
</dbReference>
<feature type="repeat" description="HEAT" evidence="5">
    <location>
        <begin position="87"/>
        <end position="122"/>
    </location>
</feature>
<dbReference type="GO" id="GO:0030674">
    <property type="term" value="F:protein-macromolecule adaptor activity"/>
    <property type="evidence" value="ECO:0007669"/>
    <property type="project" value="EnsemblFungi"/>
</dbReference>
<dbReference type="HOGENOM" id="CLU_007740_0_0_1"/>
<feature type="compositionally biased region" description="Low complexity" evidence="6">
    <location>
        <begin position="323"/>
        <end position="333"/>
    </location>
</feature>
<dbReference type="GO" id="GO:0010008">
    <property type="term" value="C:endosome membrane"/>
    <property type="evidence" value="ECO:0007669"/>
    <property type="project" value="TreeGrafter"/>
</dbReference>
<dbReference type="GO" id="GO:0070772">
    <property type="term" value="C:PAS complex"/>
    <property type="evidence" value="ECO:0007669"/>
    <property type="project" value="EnsemblFungi"/>
</dbReference>
<dbReference type="OMA" id="QCYQHVS"/>
<dbReference type="STRING" id="1071381.G8BPG9"/>
<dbReference type="GO" id="GO:0071474">
    <property type="term" value="P:cellular hyperosmotic response"/>
    <property type="evidence" value="ECO:0007669"/>
    <property type="project" value="EnsemblFungi"/>
</dbReference>
<evidence type="ECO:0000256" key="4">
    <source>
        <dbReference type="ARBA" id="ARBA00023136"/>
    </source>
</evidence>
<proteinExistence type="inferred from homology"/>
<dbReference type="PROSITE" id="PS50077">
    <property type="entry name" value="HEAT_REPEAT"/>
    <property type="match status" value="1"/>
</dbReference>
<dbReference type="GO" id="GO:0000329">
    <property type="term" value="C:fungal-type vacuole membrane"/>
    <property type="evidence" value="ECO:0007669"/>
    <property type="project" value="EnsemblFungi"/>
</dbReference>
<gene>
    <name evidence="8" type="primary">TPHA0B02280</name>
    <name evidence="8" type="ordered locus">TPHA_0B02280</name>
</gene>
<dbReference type="PANTHER" id="PTHR16023">
    <property type="entry name" value="TAX1 BINDING PROTEIN-RELATED"/>
    <property type="match status" value="1"/>
</dbReference>
<dbReference type="Gene3D" id="1.25.10.10">
    <property type="entry name" value="Leucine-rich Repeat Variant"/>
    <property type="match status" value="2"/>
</dbReference>
<evidence type="ECO:0000256" key="5">
    <source>
        <dbReference type="PROSITE-ProRule" id="PRU00103"/>
    </source>
</evidence>
<evidence type="ECO:0000259" key="7">
    <source>
        <dbReference type="Pfam" id="PF11916"/>
    </source>
</evidence>
<dbReference type="PANTHER" id="PTHR16023:SF0">
    <property type="entry name" value="PROTEIN VAC14 HOMOLOG"/>
    <property type="match status" value="1"/>
</dbReference>
<dbReference type="GO" id="GO:1903778">
    <property type="term" value="P:protein localization to vacuolar membrane"/>
    <property type="evidence" value="ECO:0007669"/>
    <property type="project" value="EnsemblFungi"/>
</dbReference>
<feature type="region of interest" description="Disordered" evidence="6">
    <location>
        <begin position="925"/>
        <end position="956"/>
    </location>
</feature>
<dbReference type="GeneID" id="11534990"/>
<dbReference type="OrthoDB" id="5574975at2759"/>
<keyword evidence="3" id="KW-0677">Repeat</keyword>